<reference evidence="3" key="1">
    <citation type="journal article" date="2019" name="Int. J. Syst. Evol. Microbiol.">
        <title>The Global Catalogue of Microorganisms (GCM) 10K type strain sequencing project: providing services to taxonomists for standard genome sequencing and annotation.</title>
        <authorList>
            <consortium name="The Broad Institute Genomics Platform"/>
            <consortium name="The Broad Institute Genome Sequencing Center for Infectious Disease"/>
            <person name="Wu L."/>
            <person name="Ma J."/>
        </authorList>
    </citation>
    <scope>NUCLEOTIDE SEQUENCE [LARGE SCALE GENOMIC DNA]</scope>
    <source>
        <strain evidence="3">CGMCC 1.10759</strain>
    </source>
</reference>
<dbReference type="Gene3D" id="3.40.50.150">
    <property type="entry name" value="Vaccinia Virus protein VP39"/>
    <property type="match status" value="1"/>
</dbReference>
<evidence type="ECO:0000259" key="1">
    <source>
        <dbReference type="Pfam" id="PF05050"/>
    </source>
</evidence>
<keyword evidence="2" id="KW-0489">Methyltransferase</keyword>
<dbReference type="InterPro" id="IPR052514">
    <property type="entry name" value="SAM-dependent_MTase"/>
</dbReference>
<dbReference type="PANTHER" id="PTHR34203:SF15">
    <property type="entry name" value="SLL1173 PROTEIN"/>
    <property type="match status" value="1"/>
</dbReference>
<keyword evidence="3" id="KW-1185">Reference proteome</keyword>
<evidence type="ECO:0000313" key="3">
    <source>
        <dbReference type="Proteomes" id="UP001595904"/>
    </source>
</evidence>
<proteinExistence type="predicted"/>
<sequence length="253" mass="27796">MDTLKPGALPPGDRSTTLRRYGLRIQYDPNSYIGTYLHYRRLFEPSILKAIEANLRPGATFIDIGANIGQHTLVASKLVGPTGRVISFEPGANTRARLLRNIEINGLTNVDVRPYGLSREAGSHTLYNINTNNDGQATLAKPPGDCPSETVELRTLDEQVPDLGTGCVVKIDVEGAETEVLRGGQRFLRNCSPRMLIECIDGHLRRLGSSSAELFQLLQDHGYKLFALQRVGLSKAWRPVSQPVDCDLMAMPG</sequence>
<dbReference type="InterPro" id="IPR006342">
    <property type="entry name" value="FkbM_mtfrase"/>
</dbReference>
<dbReference type="SUPFAM" id="SSF53335">
    <property type="entry name" value="S-adenosyl-L-methionine-dependent methyltransferases"/>
    <property type="match status" value="1"/>
</dbReference>
<comment type="caution">
    <text evidence="2">The sequence shown here is derived from an EMBL/GenBank/DDBJ whole genome shotgun (WGS) entry which is preliminary data.</text>
</comment>
<dbReference type="EC" id="2.1.1.-" evidence="2"/>
<protein>
    <submittedName>
        <fullName evidence="2">FkbM family methyltransferase</fullName>
        <ecNumber evidence="2">2.1.1.-</ecNumber>
    </submittedName>
</protein>
<dbReference type="GO" id="GO:0008168">
    <property type="term" value="F:methyltransferase activity"/>
    <property type="evidence" value="ECO:0007669"/>
    <property type="project" value="UniProtKB-KW"/>
</dbReference>
<evidence type="ECO:0000313" key="2">
    <source>
        <dbReference type="EMBL" id="MFC4308029.1"/>
    </source>
</evidence>
<feature type="domain" description="Methyltransferase FkbM" evidence="1">
    <location>
        <begin position="63"/>
        <end position="225"/>
    </location>
</feature>
<organism evidence="2 3">
    <name type="scientific">Steroidobacter flavus</name>
    <dbReference type="NCBI Taxonomy" id="1842136"/>
    <lineage>
        <taxon>Bacteria</taxon>
        <taxon>Pseudomonadati</taxon>
        <taxon>Pseudomonadota</taxon>
        <taxon>Gammaproteobacteria</taxon>
        <taxon>Steroidobacterales</taxon>
        <taxon>Steroidobacteraceae</taxon>
        <taxon>Steroidobacter</taxon>
    </lineage>
</organism>
<accession>A0ABV8SK77</accession>
<dbReference type="Proteomes" id="UP001595904">
    <property type="component" value="Unassembled WGS sequence"/>
</dbReference>
<dbReference type="EMBL" id="JBHSDU010000001">
    <property type="protein sequence ID" value="MFC4308029.1"/>
    <property type="molecule type" value="Genomic_DNA"/>
</dbReference>
<dbReference type="PANTHER" id="PTHR34203">
    <property type="entry name" value="METHYLTRANSFERASE, FKBM FAMILY PROTEIN"/>
    <property type="match status" value="1"/>
</dbReference>
<gene>
    <name evidence="2" type="ORF">ACFPN2_02945</name>
</gene>
<keyword evidence="2" id="KW-0808">Transferase</keyword>
<dbReference type="RefSeq" id="WP_380594809.1">
    <property type="nucleotide sequence ID" value="NZ_JBHSDU010000001.1"/>
</dbReference>
<dbReference type="InterPro" id="IPR029063">
    <property type="entry name" value="SAM-dependent_MTases_sf"/>
</dbReference>
<name>A0ABV8SK77_9GAMM</name>
<dbReference type="NCBIfam" id="TIGR01444">
    <property type="entry name" value="fkbM_fam"/>
    <property type="match status" value="1"/>
</dbReference>
<dbReference type="GO" id="GO:0032259">
    <property type="term" value="P:methylation"/>
    <property type="evidence" value="ECO:0007669"/>
    <property type="project" value="UniProtKB-KW"/>
</dbReference>
<dbReference type="Pfam" id="PF05050">
    <property type="entry name" value="Methyltransf_21"/>
    <property type="match status" value="1"/>
</dbReference>